<dbReference type="GO" id="GO:0019005">
    <property type="term" value="C:SCF ubiquitin ligase complex"/>
    <property type="evidence" value="ECO:0007669"/>
    <property type="project" value="TreeGrafter"/>
</dbReference>
<accession>A0A9N8HKH7</accession>
<dbReference type="InterPro" id="IPR036047">
    <property type="entry name" value="F-box-like_dom_sf"/>
</dbReference>
<dbReference type="PANTHER" id="PTHR13318">
    <property type="entry name" value="PARTNER OF PAIRED, ISOFORM B-RELATED"/>
    <property type="match status" value="1"/>
</dbReference>
<dbReference type="GO" id="GO:0031146">
    <property type="term" value="P:SCF-dependent proteasomal ubiquitin-dependent protein catabolic process"/>
    <property type="evidence" value="ECO:0007669"/>
    <property type="project" value="TreeGrafter"/>
</dbReference>
<evidence type="ECO:0000259" key="2">
    <source>
        <dbReference type="Pfam" id="PF00646"/>
    </source>
</evidence>
<evidence type="ECO:0000313" key="4">
    <source>
        <dbReference type="EMBL" id="CAB9516057.1"/>
    </source>
</evidence>
<feature type="compositionally biased region" description="Polar residues" evidence="1">
    <location>
        <begin position="26"/>
        <end position="35"/>
    </location>
</feature>
<dbReference type="Proteomes" id="UP001153069">
    <property type="component" value="Unassembled WGS sequence"/>
</dbReference>
<dbReference type="Pfam" id="PF00646">
    <property type="entry name" value="F-box"/>
    <property type="match status" value="1"/>
</dbReference>
<feature type="compositionally biased region" description="Low complexity" evidence="1">
    <location>
        <begin position="221"/>
        <end position="232"/>
    </location>
</feature>
<dbReference type="Gene3D" id="3.80.10.10">
    <property type="entry name" value="Ribonuclease Inhibitor"/>
    <property type="match status" value="2"/>
</dbReference>
<dbReference type="PANTHER" id="PTHR13318:SF95">
    <property type="entry name" value="F-BOX PROTEIN YLR352W"/>
    <property type="match status" value="1"/>
</dbReference>
<dbReference type="Gene3D" id="1.20.1280.50">
    <property type="match status" value="1"/>
</dbReference>
<dbReference type="Pfam" id="PF25372">
    <property type="entry name" value="DUF7885"/>
    <property type="match status" value="1"/>
</dbReference>
<dbReference type="AlphaFoldDB" id="A0A9N8HKH7"/>
<feature type="domain" description="F-box" evidence="2">
    <location>
        <begin position="282"/>
        <end position="311"/>
    </location>
</feature>
<gene>
    <name evidence="4" type="ORF">SEMRO_758_G198010.1</name>
</gene>
<name>A0A9N8HKH7_9STRA</name>
<evidence type="ECO:0000259" key="3">
    <source>
        <dbReference type="Pfam" id="PF25372"/>
    </source>
</evidence>
<dbReference type="InterPro" id="IPR057207">
    <property type="entry name" value="FBXL15_LRR"/>
</dbReference>
<dbReference type="InterPro" id="IPR032675">
    <property type="entry name" value="LRR_dom_sf"/>
</dbReference>
<feature type="compositionally biased region" description="Low complexity" evidence="1">
    <location>
        <begin position="666"/>
        <end position="675"/>
    </location>
</feature>
<feature type="region of interest" description="Disordered" evidence="1">
    <location>
        <begin position="1"/>
        <end position="37"/>
    </location>
</feature>
<dbReference type="SUPFAM" id="SSF52047">
    <property type="entry name" value="RNI-like"/>
    <property type="match status" value="1"/>
</dbReference>
<organism evidence="4 5">
    <name type="scientific">Seminavis robusta</name>
    <dbReference type="NCBI Taxonomy" id="568900"/>
    <lineage>
        <taxon>Eukaryota</taxon>
        <taxon>Sar</taxon>
        <taxon>Stramenopiles</taxon>
        <taxon>Ochrophyta</taxon>
        <taxon>Bacillariophyta</taxon>
        <taxon>Bacillariophyceae</taxon>
        <taxon>Bacillariophycidae</taxon>
        <taxon>Naviculales</taxon>
        <taxon>Naviculaceae</taxon>
        <taxon>Seminavis</taxon>
    </lineage>
</organism>
<feature type="region of interest" description="Disordered" evidence="1">
    <location>
        <begin position="663"/>
        <end position="684"/>
    </location>
</feature>
<dbReference type="SUPFAM" id="SSF81383">
    <property type="entry name" value="F-box domain"/>
    <property type="match status" value="1"/>
</dbReference>
<evidence type="ECO:0000256" key="1">
    <source>
        <dbReference type="SAM" id="MobiDB-lite"/>
    </source>
</evidence>
<dbReference type="SMART" id="SM00367">
    <property type="entry name" value="LRR_CC"/>
    <property type="match status" value="8"/>
</dbReference>
<dbReference type="FunFam" id="3.80.10.10:FF:002222">
    <property type="entry name" value="Predicted protein"/>
    <property type="match status" value="1"/>
</dbReference>
<reference evidence="4" key="1">
    <citation type="submission" date="2020-06" db="EMBL/GenBank/DDBJ databases">
        <authorList>
            <consortium name="Plant Systems Biology data submission"/>
        </authorList>
    </citation>
    <scope>NUCLEOTIDE SEQUENCE</scope>
    <source>
        <strain evidence="4">D6</strain>
    </source>
</reference>
<comment type="caution">
    <text evidence="4">The sequence shown here is derived from an EMBL/GenBank/DDBJ whole genome shotgun (WGS) entry which is preliminary data.</text>
</comment>
<sequence length="766" mass="86199">MDESMSGCAAEKDIDMPEQDLEMTESKTSSDIPSSDQDEIVLKIVSATYGPCEGKRLSNEPTAKIPYTRDVTPILRALLQLQEHQSTSTIPVADSEEEDPHLVRLQTIAGGIVGGMKRTSVTIQALHDGWNSMNVVFGDACPGTSKRLYIHYLLLSAHNTSSKTTEVHHVSFAEHEPVILRSRITFYQEDSKIQQATERLLKKNPKALQQNHHSENINNLQQHTSTSSSIQQPEEDEDELTLWVARRMGRSQSIDDFAQLSQSSSQDQSSRPRLRSATFETVLPMVLEFLQLTERVQCRLVCRLWRNIVRDWGVAAVIDFHQDMTRAFLRGIVTHSYFSLHSLRLSDFDELQPSDLHPSLPHLRKLRVLDISRCTNLQDETLQLVAQHLNDTLEVLYMKGLINVTDVGMMAICQACTKLRVLEISHIQSMTDASGVAIGQYLHNLRALYMRDNFRLTNQSIDAITANCTKLNQLTLWGCSKLTRLGSSAIRTTNAVDVDSPVVASTGNQDNEIPLNVYNQHAPLMACAERLVSLNLWGCLKLGDSFVTALEGMTKLRSLIVSECHKLTDKFAIVIAESLPQLLHLHLRYCKRLTDIGVSAIARGMNMLYSLDLSFCSRITAASICELLDLRRETLSELRLQECRQLLIARDPDDVDDHNNRRALRRQQQQQQARQSRPDRDGQSILRSLRSSKSSLSMLDLRCCGGHPRIDTAYPENETFVKGMIRLGFQQKTPGFFARPAQWNAIILSSALLGLVDHRVDKARGG</sequence>
<feature type="domain" description="F-box/LRR-repeat protein 15-like leucin rich repeat" evidence="3">
    <location>
        <begin position="527"/>
        <end position="643"/>
    </location>
</feature>
<protein>
    <submittedName>
        <fullName evidence="4">F-box and leucine-rich repeat protein</fullName>
    </submittedName>
</protein>
<evidence type="ECO:0000313" key="5">
    <source>
        <dbReference type="Proteomes" id="UP001153069"/>
    </source>
</evidence>
<dbReference type="InterPro" id="IPR001810">
    <property type="entry name" value="F-box_dom"/>
</dbReference>
<feature type="region of interest" description="Disordered" evidence="1">
    <location>
        <begin position="215"/>
        <end position="235"/>
    </location>
</feature>
<dbReference type="OrthoDB" id="550575at2759"/>
<dbReference type="InterPro" id="IPR006553">
    <property type="entry name" value="Leu-rich_rpt_Cys-con_subtyp"/>
</dbReference>
<keyword evidence="5" id="KW-1185">Reference proteome</keyword>
<dbReference type="EMBL" id="CAICTM010000757">
    <property type="protein sequence ID" value="CAB9516057.1"/>
    <property type="molecule type" value="Genomic_DNA"/>
</dbReference>
<proteinExistence type="predicted"/>